<evidence type="ECO:0000256" key="10">
    <source>
        <dbReference type="ARBA" id="ARBA00022670"/>
    </source>
</evidence>
<evidence type="ECO:0000256" key="12">
    <source>
        <dbReference type="ARBA" id="ARBA00022679"/>
    </source>
</evidence>
<sequence length="353" mass="40936">MFWNRGDAIMAARKKKKKKYRMFWFFAKMQLVLLLAVIAGACWYYFGGYAEEVKDLKTQAIELVRHSSKETFKANQTSIVYASDESVISTLKGGKDSYYLSITDMPSNVECAIVSIEDKKFFRHNGIDYRALLRAVKAMIENGEATQGGSTITMQLARNIFLSQEKTWQRKVEEMYIARELEKKYTKDEILEFYLNNIYFGNGYYGIQSASRGYFNRDVQDLDLSEQAFLCAIPNNPTLYDPLTNITNTYKRRNRILKNMLDDGKISKTAYENALGEVMALDRPETLAKNDYVETYTYYCAARALMETEDFQFKYQFSSEDEKNNMTKLMRRCTVSVRKSCILRATGSIRHLT</sequence>
<dbReference type="Pfam" id="PF00912">
    <property type="entry name" value="Transgly"/>
    <property type="match status" value="1"/>
</dbReference>
<accession>C7G9V3</accession>
<dbReference type="InterPro" id="IPR050396">
    <property type="entry name" value="Glycosyltr_51/Transpeptidase"/>
</dbReference>
<evidence type="ECO:0000313" key="29">
    <source>
        <dbReference type="Proteomes" id="UP000004828"/>
    </source>
</evidence>
<keyword evidence="13" id="KW-0812">Transmembrane</keyword>
<evidence type="ECO:0000256" key="23">
    <source>
        <dbReference type="ARBA" id="ARBA00034000"/>
    </source>
</evidence>
<keyword evidence="11" id="KW-0328">Glycosyltransferase</keyword>
<comment type="pathway">
    <text evidence="26">Glycan biosynthesis.</text>
</comment>
<dbReference type="SUPFAM" id="SSF53955">
    <property type="entry name" value="Lysozyme-like"/>
    <property type="match status" value="1"/>
</dbReference>
<dbReference type="Gene3D" id="1.10.3810.10">
    <property type="entry name" value="Biosynthetic peptidoglycan transglycosylase-like"/>
    <property type="match status" value="1"/>
</dbReference>
<dbReference type="HOGENOM" id="CLU_006354_1_2_9"/>
<comment type="similarity">
    <text evidence="5">In the N-terminal section; belongs to the glycosyltransferase 51 family.</text>
</comment>
<evidence type="ECO:0000256" key="18">
    <source>
        <dbReference type="ARBA" id="ARBA00022989"/>
    </source>
</evidence>
<evidence type="ECO:0000256" key="17">
    <source>
        <dbReference type="ARBA" id="ARBA00022984"/>
    </source>
</evidence>
<keyword evidence="8" id="KW-1003">Cell membrane</keyword>
<dbReference type="InterPro" id="IPR001264">
    <property type="entry name" value="Glyco_trans_51"/>
</dbReference>
<dbReference type="GO" id="GO:0009252">
    <property type="term" value="P:peptidoglycan biosynthetic process"/>
    <property type="evidence" value="ECO:0007669"/>
    <property type="project" value="UniProtKB-UniPathway"/>
</dbReference>
<dbReference type="GO" id="GO:0006508">
    <property type="term" value="P:proteolysis"/>
    <property type="evidence" value="ECO:0007669"/>
    <property type="project" value="UniProtKB-KW"/>
</dbReference>
<keyword evidence="12" id="KW-0808">Transferase</keyword>
<evidence type="ECO:0000256" key="3">
    <source>
        <dbReference type="ARBA" id="ARBA00004752"/>
    </source>
</evidence>
<keyword evidence="21" id="KW-0511">Multifunctional enzyme</keyword>
<organism evidence="28 29">
    <name type="scientific">Roseburia intestinalis L1-82</name>
    <dbReference type="NCBI Taxonomy" id="536231"/>
    <lineage>
        <taxon>Bacteria</taxon>
        <taxon>Bacillati</taxon>
        <taxon>Bacillota</taxon>
        <taxon>Clostridia</taxon>
        <taxon>Lachnospirales</taxon>
        <taxon>Lachnospiraceae</taxon>
        <taxon>Roseburia</taxon>
    </lineage>
</organism>
<evidence type="ECO:0000256" key="4">
    <source>
        <dbReference type="ARBA" id="ARBA00007090"/>
    </source>
</evidence>
<comment type="catalytic activity">
    <reaction evidence="25">
        <text>[GlcNAc-(1-&gt;4)-Mur2Ac(oyl-L-Ala-gamma-D-Glu-L-Lys-D-Ala-D-Ala)](n)-di-trans,octa-cis-undecaprenyl diphosphate + beta-D-GlcNAc-(1-&gt;4)-Mur2Ac(oyl-L-Ala-gamma-D-Glu-L-Lys-D-Ala-D-Ala)-di-trans,octa-cis-undecaprenyl diphosphate = [GlcNAc-(1-&gt;4)-Mur2Ac(oyl-L-Ala-gamma-D-Glu-L-Lys-D-Ala-D-Ala)](n+1)-di-trans,octa-cis-undecaprenyl diphosphate + di-trans,octa-cis-undecaprenyl diphosphate + H(+)</text>
        <dbReference type="Rhea" id="RHEA:23708"/>
        <dbReference type="Rhea" id="RHEA-COMP:9602"/>
        <dbReference type="Rhea" id="RHEA-COMP:9603"/>
        <dbReference type="ChEBI" id="CHEBI:15378"/>
        <dbReference type="ChEBI" id="CHEBI:58405"/>
        <dbReference type="ChEBI" id="CHEBI:60033"/>
        <dbReference type="ChEBI" id="CHEBI:78435"/>
        <dbReference type="EC" id="2.4.99.28"/>
    </reaction>
</comment>
<keyword evidence="14" id="KW-0378">Hydrolase</keyword>
<evidence type="ECO:0000256" key="20">
    <source>
        <dbReference type="ARBA" id="ARBA00023251"/>
    </source>
</evidence>
<dbReference type="EMBL" id="ABYJ02000074">
    <property type="protein sequence ID" value="EEV01386.1"/>
    <property type="molecule type" value="Genomic_DNA"/>
</dbReference>
<dbReference type="GO" id="GO:0008360">
    <property type="term" value="P:regulation of cell shape"/>
    <property type="evidence" value="ECO:0007669"/>
    <property type="project" value="UniProtKB-KW"/>
</dbReference>
<evidence type="ECO:0000313" key="28">
    <source>
        <dbReference type="EMBL" id="EEV01386.1"/>
    </source>
</evidence>
<dbReference type="GO" id="GO:0008955">
    <property type="term" value="F:peptidoglycan glycosyltransferase activity"/>
    <property type="evidence" value="ECO:0007669"/>
    <property type="project" value="UniProtKB-EC"/>
</dbReference>
<evidence type="ECO:0000256" key="26">
    <source>
        <dbReference type="ARBA" id="ARBA00060592"/>
    </source>
</evidence>
<keyword evidence="22" id="KW-0961">Cell wall biogenesis/degradation</keyword>
<evidence type="ECO:0000256" key="25">
    <source>
        <dbReference type="ARBA" id="ARBA00049902"/>
    </source>
</evidence>
<protein>
    <recommendedName>
        <fullName evidence="7">Penicillin-binding protein 1A</fullName>
        <ecNumber evidence="24">2.4.99.28</ecNumber>
        <ecNumber evidence="6">3.4.16.4</ecNumber>
    </recommendedName>
</protein>
<comment type="similarity">
    <text evidence="4">In the C-terminal section; belongs to the transpeptidase family.</text>
</comment>
<dbReference type="Proteomes" id="UP000004828">
    <property type="component" value="Unassembled WGS sequence"/>
</dbReference>
<comment type="catalytic activity">
    <reaction evidence="23">
        <text>Preferential cleavage: (Ac)2-L-Lys-D-Ala-|-D-Ala. Also transpeptidation of peptidyl-alanyl moieties that are N-acyl substituents of D-alanine.</text>
        <dbReference type="EC" id="3.4.16.4"/>
    </reaction>
</comment>
<comment type="caution">
    <text evidence="28">The sequence shown here is derived from an EMBL/GenBank/DDBJ whole genome shotgun (WGS) entry which is preliminary data.</text>
</comment>
<dbReference type="UniPathway" id="UPA00219"/>
<feature type="domain" description="Glycosyl transferase family 51" evidence="27">
    <location>
        <begin position="86"/>
        <end position="260"/>
    </location>
</feature>
<dbReference type="InterPro" id="IPR036950">
    <property type="entry name" value="PBP_transglycosylase"/>
</dbReference>
<evidence type="ECO:0000256" key="9">
    <source>
        <dbReference type="ARBA" id="ARBA00022645"/>
    </source>
</evidence>
<evidence type="ECO:0000256" key="5">
    <source>
        <dbReference type="ARBA" id="ARBA00007739"/>
    </source>
</evidence>
<reference evidence="28 29" key="1">
    <citation type="submission" date="2009-08" db="EMBL/GenBank/DDBJ databases">
        <authorList>
            <person name="Weinstock G."/>
            <person name="Sodergren E."/>
            <person name="Clifton S."/>
            <person name="Fulton L."/>
            <person name="Fulton B."/>
            <person name="Courtney L."/>
            <person name="Fronick C."/>
            <person name="Harrison M."/>
            <person name="Strong C."/>
            <person name="Farmer C."/>
            <person name="Delahaunty K."/>
            <person name="Markovic C."/>
            <person name="Hall O."/>
            <person name="Minx P."/>
            <person name="Tomlinson C."/>
            <person name="Mitreva M."/>
            <person name="Nelson J."/>
            <person name="Hou S."/>
            <person name="Wollam A."/>
            <person name="Pepin K.H."/>
            <person name="Johnson M."/>
            <person name="Bhonagiri V."/>
            <person name="Nash W.E."/>
            <person name="Warren W."/>
            <person name="Chinwalla A."/>
            <person name="Mardis E.R."/>
            <person name="Wilson R.K."/>
        </authorList>
    </citation>
    <scope>NUCLEOTIDE SEQUENCE [LARGE SCALE GENOMIC DNA]</scope>
    <source>
        <strain evidence="28 29">L1-82</strain>
    </source>
</reference>
<evidence type="ECO:0000259" key="27">
    <source>
        <dbReference type="Pfam" id="PF00912"/>
    </source>
</evidence>
<evidence type="ECO:0000256" key="1">
    <source>
        <dbReference type="ARBA" id="ARBA00002624"/>
    </source>
</evidence>
<gene>
    <name evidence="28" type="ORF">ROSINTL182_06683</name>
</gene>
<comment type="subcellular location">
    <subcellularLocation>
        <location evidence="2">Cell membrane</location>
        <topology evidence="2">Single-pass type II membrane protein</topology>
    </subcellularLocation>
</comment>
<keyword evidence="17" id="KW-0573">Peptidoglycan synthesis</keyword>
<evidence type="ECO:0000256" key="21">
    <source>
        <dbReference type="ARBA" id="ARBA00023268"/>
    </source>
</evidence>
<evidence type="ECO:0000256" key="14">
    <source>
        <dbReference type="ARBA" id="ARBA00022801"/>
    </source>
</evidence>
<dbReference type="EC" id="3.4.16.4" evidence="6"/>
<evidence type="ECO:0000256" key="11">
    <source>
        <dbReference type="ARBA" id="ARBA00022676"/>
    </source>
</evidence>
<evidence type="ECO:0000256" key="8">
    <source>
        <dbReference type="ARBA" id="ARBA00022475"/>
    </source>
</evidence>
<dbReference type="FunFam" id="1.10.3810.10:FF:000001">
    <property type="entry name" value="Penicillin-binding protein 1A"/>
    <property type="match status" value="1"/>
</dbReference>
<evidence type="ECO:0000256" key="15">
    <source>
        <dbReference type="ARBA" id="ARBA00022960"/>
    </source>
</evidence>
<keyword evidence="20" id="KW-0046">Antibiotic resistance</keyword>
<dbReference type="EC" id="2.4.99.28" evidence="24"/>
<dbReference type="GO" id="GO:0030288">
    <property type="term" value="C:outer membrane-bounded periplasmic space"/>
    <property type="evidence" value="ECO:0007669"/>
    <property type="project" value="TreeGrafter"/>
</dbReference>
<evidence type="ECO:0000256" key="13">
    <source>
        <dbReference type="ARBA" id="ARBA00022692"/>
    </source>
</evidence>
<evidence type="ECO:0000256" key="7">
    <source>
        <dbReference type="ARBA" id="ARBA00018638"/>
    </source>
</evidence>
<keyword evidence="18" id="KW-1133">Transmembrane helix</keyword>
<evidence type="ECO:0000256" key="2">
    <source>
        <dbReference type="ARBA" id="ARBA00004401"/>
    </source>
</evidence>
<name>C7G9V3_9FIRM</name>
<comment type="function">
    <text evidence="1">Cell wall formation. Synthesis of cross-linked peptidoglycan from the lipid intermediates. The enzyme has a penicillin-insensitive transglycosylase N-terminal domain (formation of linear glycan strands) and a penicillin-sensitive transpeptidase C-terminal domain (cross-linking of the peptide subunits).</text>
</comment>
<keyword evidence="15" id="KW-0133">Cell shape</keyword>
<proteinExistence type="inferred from homology"/>
<evidence type="ECO:0000256" key="19">
    <source>
        <dbReference type="ARBA" id="ARBA00023136"/>
    </source>
</evidence>
<evidence type="ECO:0000256" key="22">
    <source>
        <dbReference type="ARBA" id="ARBA00023316"/>
    </source>
</evidence>
<keyword evidence="19" id="KW-0472">Membrane</keyword>
<keyword evidence="9" id="KW-0121">Carboxypeptidase</keyword>
<evidence type="ECO:0000256" key="16">
    <source>
        <dbReference type="ARBA" id="ARBA00022968"/>
    </source>
</evidence>
<dbReference type="PANTHER" id="PTHR32282">
    <property type="entry name" value="BINDING PROTEIN TRANSPEPTIDASE, PUTATIVE-RELATED"/>
    <property type="match status" value="1"/>
</dbReference>
<dbReference type="GO" id="GO:0009002">
    <property type="term" value="F:serine-type D-Ala-D-Ala carboxypeptidase activity"/>
    <property type="evidence" value="ECO:0007669"/>
    <property type="project" value="UniProtKB-EC"/>
</dbReference>
<dbReference type="GO" id="GO:0046677">
    <property type="term" value="P:response to antibiotic"/>
    <property type="evidence" value="ECO:0007669"/>
    <property type="project" value="UniProtKB-KW"/>
</dbReference>
<evidence type="ECO:0000256" key="6">
    <source>
        <dbReference type="ARBA" id="ARBA00012448"/>
    </source>
</evidence>
<dbReference type="AlphaFoldDB" id="C7G9V3"/>
<dbReference type="GO" id="GO:0071555">
    <property type="term" value="P:cell wall organization"/>
    <property type="evidence" value="ECO:0007669"/>
    <property type="project" value="UniProtKB-KW"/>
</dbReference>
<dbReference type="InterPro" id="IPR023346">
    <property type="entry name" value="Lysozyme-like_dom_sf"/>
</dbReference>
<dbReference type="PANTHER" id="PTHR32282:SF11">
    <property type="entry name" value="PENICILLIN-BINDING PROTEIN 1B"/>
    <property type="match status" value="1"/>
</dbReference>
<keyword evidence="10" id="KW-0645">Protease</keyword>
<keyword evidence="16" id="KW-0735">Signal-anchor</keyword>
<dbReference type="GO" id="GO:0005886">
    <property type="term" value="C:plasma membrane"/>
    <property type="evidence" value="ECO:0007669"/>
    <property type="project" value="UniProtKB-SubCell"/>
</dbReference>
<comment type="pathway">
    <text evidence="3">Cell wall biogenesis; peptidoglycan biosynthesis.</text>
</comment>
<evidence type="ECO:0000256" key="24">
    <source>
        <dbReference type="ARBA" id="ARBA00044770"/>
    </source>
</evidence>